<proteinExistence type="predicted"/>
<evidence type="ECO:0000256" key="2">
    <source>
        <dbReference type="ARBA" id="ARBA00022741"/>
    </source>
</evidence>
<dbReference type="SUPFAM" id="SSF53623">
    <property type="entry name" value="MurD-like peptide ligases, catalytic domain"/>
    <property type="match status" value="1"/>
</dbReference>
<dbReference type="Pfam" id="PF02786">
    <property type="entry name" value="CPSase_L_D2"/>
    <property type="match status" value="1"/>
</dbReference>
<evidence type="ECO:0000256" key="3">
    <source>
        <dbReference type="ARBA" id="ARBA00022840"/>
    </source>
</evidence>
<gene>
    <name evidence="6" type="primary">cphA</name>
    <name evidence="6" type="ORF">IXC47_09660</name>
</gene>
<dbReference type="InterPro" id="IPR011761">
    <property type="entry name" value="ATP-grasp"/>
</dbReference>
<dbReference type="SUPFAM" id="SSF56059">
    <property type="entry name" value="Glutathione synthetase ATP-binding domain-like"/>
    <property type="match status" value="1"/>
</dbReference>
<protein>
    <submittedName>
        <fullName evidence="6">Cyanophycin synthetase</fullName>
        <ecNumber evidence="6">6.3.2.29</ecNumber>
        <ecNumber evidence="6">6.3.2.30</ecNumber>
    </submittedName>
</protein>
<dbReference type="Pfam" id="PF18921">
    <property type="entry name" value="Cyanophycin_syn"/>
    <property type="match status" value="1"/>
</dbReference>
<dbReference type="Proteomes" id="UP000657372">
    <property type="component" value="Unassembled WGS sequence"/>
</dbReference>
<dbReference type="EC" id="6.3.2.30" evidence="6"/>
<dbReference type="Gene3D" id="3.40.1190.10">
    <property type="entry name" value="Mur-like, catalytic domain"/>
    <property type="match status" value="1"/>
</dbReference>
<evidence type="ECO:0000256" key="4">
    <source>
        <dbReference type="PROSITE-ProRule" id="PRU00409"/>
    </source>
</evidence>
<dbReference type="EMBL" id="JADOEL010000006">
    <property type="protein sequence ID" value="MBF8177945.1"/>
    <property type="molecule type" value="Genomic_DNA"/>
</dbReference>
<keyword evidence="7" id="KW-1185">Reference proteome</keyword>
<organism evidence="6 7">
    <name type="scientific">Herminiimonas contaminans</name>
    <dbReference type="NCBI Taxonomy" id="1111140"/>
    <lineage>
        <taxon>Bacteria</taxon>
        <taxon>Pseudomonadati</taxon>
        <taxon>Pseudomonadota</taxon>
        <taxon>Betaproteobacteria</taxon>
        <taxon>Burkholderiales</taxon>
        <taxon>Oxalobacteraceae</taxon>
        <taxon>Herminiimonas</taxon>
    </lineage>
</organism>
<dbReference type="Pfam" id="PF08245">
    <property type="entry name" value="Mur_ligase_M"/>
    <property type="match status" value="1"/>
</dbReference>
<dbReference type="EC" id="6.3.2.29" evidence="6"/>
<dbReference type="GO" id="GO:0071160">
    <property type="term" value="F:cyanophycin synthetase activity (L-aspartate-adding)"/>
    <property type="evidence" value="ECO:0007669"/>
    <property type="project" value="UniProtKB-EC"/>
</dbReference>
<dbReference type="PANTHER" id="PTHR23135">
    <property type="entry name" value="MUR LIGASE FAMILY MEMBER"/>
    <property type="match status" value="1"/>
</dbReference>
<evidence type="ECO:0000259" key="5">
    <source>
        <dbReference type="PROSITE" id="PS50975"/>
    </source>
</evidence>
<dbReference type="Gene3D" id="3.30.470.20">
    <property type="entry name" value="ATP-grasp fold, B domain"/>
    <property type="match status" value="2"/>
</dbReference>
<reference evidence="6 7" key="1">
    <citation type="submission" date="2020-11" db="EMBL/GenBank/DDBJ databases">
        <title>WGS of Herminiimonas contaminans strain Marseille-Q4544 isolated from planarians Schmidtea mediterranea.</title>
        <authorList>
            <person name="Kangale L."/>
        </authorList>
    </citation>
    <scope>NUCLEOTIDE SEQUENCE [LARGE SCALE GENOMIC DNA]</scope>
    <source>
        <strain evidence="6 7">Marseille-Q4544</strain>
    </source>
</reference>
<sequence>MNNKTIDIIDVLSLRGPNIWTYRPVLEAWVDIGDLEDFPSNTIPGFYERLTAWLPSLVEHHCGVGVHGGFLMRLREGTWPGHIMEHVMIELQNLAGMQSGFGKARETSKRGVYKVVVRARHEEVSRAALFAARDLVMAAIQDKPFDVKATVDNLRDILESVALGPSTGCIVDAATDRRIPSMRLNEGNLVQLGYGARQRRIWTAETDQTSAIAETISSDKELTKTLLQSCGVPVPEGRIVNSVADAWDAAESIGLPVVVKPLDGNHGRGVSTNLNNQKDIEAAFLLAEQESSDVIVERFVRGNEHRLLIIGGRLVAAARGEEASIVSDGVSTISELINSQLNSDPRRGSSEDCPLNLILIDEADDPRVVLLELARQGYTTESIPPAGETILVQRNGNVAFDVTDQVHPSVAAAASLAARIVGLDIAGVDLVAEDISRPLEEQGGAIVEVNAGPGLLMHLKPADGPARPVGRAIVDHLFAEDQNGRIPIVGVTGSNGTTVVSRLIAWLLHLQGKYVGLACRDGLFLHQRHVKQKKSDNWQATRQVLLNRMVEAAVFENSSKAILSEGLAYDWCQVGVVTNIDPDDKLPEFYIEDADQMTKVARTQVDIVLPDGVAVLNAADARVAEFAALCDGSVIFFAVAPSTPVIVAHQAEGGRSVYVRDGNIVLATGKEEVVVSAAQERADLNIENSLAAIAAAWALGVSPDLMRAGIETFESTDANVTA</sequence>
<evidence type="ECO:0000313" key="7">
    <source>
        <dbReference type="Proteomes" id="UP000657372"/>
    </source>
</evidence>
<dbReference type="PROSITE" id="PS50975">
    <property type="entry name" value="ATP_GRASP"/>
    <property type="match status" value="1"/>
</dbReference>
<dbReference type="GO" id="GO:0071161">
    <property type="term" value="F:cyanophycin synthetase activity (L-arginine-adding)"/>
    <property type="evidence" value="ECO:0007669"/>
    <property type="project" value="UniProtKB-EC"/>
</dbReference>
<dbReference type="InterPro" id="IPR044019">
    <property type="entry name" value="Cyanophycin_syn_N"/>
</dbReference>
<evidence type="ECO:0000313" key="6">
    <source>
        <dbReference type="EMBL" id="MBF8177945.1"/>
    </source>
</evidence>
<dbReference type="PANTHER" id="PTHR23135:SF18">
    <property type="entry name" value="CYANOPHYCIN SYNTHETASE"/>
    <property type="match status" value="1"/>
</dbReference>
<name>A0ABS0ESX7_9BURK</name>
<accession>A0ABS0ESX7</accession>
<comment type="caution">
    <text evidence="6">The sequence shown here is derived from an EMBL/GenBank/DDBJ whole genome shotgun (WGS) entry which is preliminary data.</text>
</comment>
<dbReference type="InterPro" id="IPR011810">
    <property type="entry name" value="Cya_phycin_syn"/>
</dbReference>
<dbReference type="NCBIfam" id="NF010623">
    <property type="entry name" value="PRK14016.1"/>
    <property type="match status" value="1"/>
</dbReference>
<dbReference type="InterPro" id="IPR013221">
    <property type="entry name" value="Mur_ligase_cen"/>
</dbReference>
<dbReference type="InterPro" id="IPR005479">
    <property type="entry name" value="CPAse_ATP-bd"/>
</dbReference>
<evidence type="ECO:0000256" key="1">
    <source>
        <dbReference type="ARBA" id="ARBA00022598"/>
    </source>
</evidence>
<dbReference type="InterPro" id="IPR036565">
    <property type="entry name" value="Mur-like_cat_sf"/>
</dbReference>
<feature type="domain" description="ATP-grasp" evidence="5">
    <location>
        <begin position="224"/>
        <end position="478"/>
    </location>
</feature>
<keyword evidence="1 6" id="KW-0436">Ligase</keyword>
<keyword evidence="3 4" id="KW-0067">ATP-binding</keyword>
<dbReference type="RefSeq" id="WP_195875496.1">
    <property type="nucleotide sequence ID" value="NZ_JADOEL010000006.1"/>
</dbReference>
<keyword evidence="2 4" id="KW-0547">Nucleotide-binding</keyword>
<dbReference type="NCBIfam" id="TIGR02068">
    <property type="entry name" value="cya_phycin_syn"/>
    <property type="match status" value="1"/>
</dbReference>